<organism evidence="2 3">
    <name type="scientific">Megasphaera cerevisiae DSM 20462</name>
    <dbReference type="NCBI Taxonomy" id="1122219"/>
    <lineage>
        <taxon>Bacteria</taxon>
        <taxon>Bacillati</taxon>
        <taxon>Bacillota</taxon>
        <taxon>Negativicutes</taxon>
        <taxon>Veillonellales</taxon>
        <taxon>Veillonellaceae</taxon>
        <taxon>Megasphaera</taxon>
    </lineage>
</organism>
<evidence type="ECO:0000313" key="3">
    <source>
        <dbReference type="Proteomes" id="UP000036503"/>
    </source>
</evidence>
<evidence type="ECO:0000313" key="2">
    <source>
        <dbReference type="EMBL" id="KMO86411.1"/>
    </source>
</evidence>
<comment type="caution">
    <text evidence="2">The sequence shown here is derived from an EMBL/GenBank/DDBJ whole genome shotgun (WGS) entry which is preliminary data.</text>
</comment>
<protein>
    <recommendedName>
        <fullName evidence="1">YopX protein domain-containing protein</fullName>
    </recommendedName>
</protein>
<sequence length="154" mass="17707">MRDIKFRAWDRNKKMMEKVVCIEMLSPYVYTNVIVEFKEHGRVINDNHLIGGTDGCDTAILMQYVGLKDSNGKEIYEGDIVKCTGDEWPNGMNVIYEVIYGADNDYPAFDLIDEYGNNIYIANGILHFKSKGTIEVVGNRYENPELLKEHEDDK</sequence>
<dbReference type="RefSeq" id="WP_048514325.1">
    <property type="nucleotide sequence ID" value="NZ_FUXD01000012.1"/>
</dbReference>
<dbReference type="NCBIfam" id="TIGR01671">
    <property type="entry name" value="phage_TIGR01671"/>
    <property type="match status" value="1"/>
</dbReference>
<evidence type="ECO:0000259" key="1">
    <source>
        <dbReference type="Pfam" id="PF09643"/>
    </source>
</evidence>
<dbReference type="InterPro" id="IPR023385">
    <property type="entry name" value="YopX-like_C"/>
</dbReference>
<name>A0A0J6ZND3_9FIRM</name>
<proteinExistence type="predicted"/>
<dbReference type="Proteomes" id="UP000036503">
    <property type="component" value="Unassembled WGS sequence"/>
</dbReference>
<feature type="domain" description="YopX protein" evidence="1">
    <location>
        <begin position="5"/>
        <end position="148"/>
    </location>
</feature>
<dbReference type="PATRIC" id="fig|1122219.3.peg.1297"/>
<dbReference type="Pfam" id="PF09643">
    <property type="entry name" value="YopX"/>
    <property type="match status" value="1"/>
</dbReference>
<dbReference type="SUPFAM" id="SSF159006">
    <property type="entry name" value="YopX-like"/>
    <property type="match status" value="1"/>
</dbReference>
<keyword evidence="3" id="KW-1185">Reference proteome</keyword>
<dbReference type="InterPro" id="IPR019096">
    <property type="entry name" value="YopX_protein"/>
</dbReference>
<gene>
    <name evidence="2" type="ORF">AB840_08055</name>
</gene>
<dbReference type="InterPro" id="IPR010024">
    <property type="entry name" value="CHP16711"/>
</dbReference>
<dbReference type="EMBL" id="LEKT01000023">
    <property type="protein sequence ID" value="KMO86411.1"/>
    <property type="molecule type" value="Genomic_DNA"/>
</dbReference>
<dbReference type="Gene3D" id="2.30.30.290">
    <property type="entry name" value="YopX-like domains"/>
    <property type="match status" value="1"/>
</dbReference>
<dbReference type="InParanoid" id="A0A0J6ZND3"/>
<accession>A0A0J6ZND3</accession>
<reference evidence="2 3" key="1">
    <citation type="submission" date="2015-06" db="EMBL/GenBank/DDBJ databases">
        <title>Draft genome sequence of beer spoilage bacterium Megasphaera cerevisiae type strain 20462.</title>
        <authorList>
            <person name="Kutumbaka K."/>
            <person name="Pasmowitz J."/>
            <person name="Mategko J."/>
            <person name="Reyes D."/>
            <person name="Friedrich A."/>
            <person name="Han S."/>
            <person name="Martens-Habbena W."/>
            <person name="Neal-McKinney J."/>
            <person name="Janagama H.K."/>
            <person name="Nadala C."/>
            <person name="Samadpour M."/>
        </authorList>
    </citation>
    <scope>NUCLEOTIDE SEQUENCE [LARGE SCALE GENOMIC DNA]</scope>
    <source>
        <strain evidence="2 3">DSM 20462</strain>
    </source>
</reference>
<dbReference type="AlphaFoldDB" id="A0A0J6ZND3"/>